<dbReference type="EMBL" id="CANTFL010001198">
    <property type="protein sequence ID" value="CAI5733346.1"/>
    <property type="molecule type" value="Genomic_DNA"/>
</dbReference>
<keyword evidence="1" id="KW-0812">Transmembrane</keyword>
<evidence type="ECO:0008006" key="4">
    <source>
        <dbReference type="Google" id="ProtNLM"/>
    </source>
</evidence>
<gene>
    <name evidence="2" type="ORF">HBR001_LOCUS5811</name>
</gene>
<feature type="transmembrane region" description="Helical" evidence="1">
    <location>
        <begin position="110"/>
        <end position="131"/>
    </location>
</feature>
<comment type="caution">
    <text evidence="2">The sequence shown here is derived from an EMBL/GenBank/DDBJ whole genome shotgun (WGS) entry which is preliminary data.</text>
</comment>
<accession>A0AAV0U953</accession>
<organism evidence="2 3">
    <name type="scientific">Hyaloperonospora brassicae</name>
    <name type="common">Brassica downy mildew</name>
    <name type="synonym">Peronospora brassicae</name>
    <dbReference type="NCBI Taxonomy" id="162125"/>
    <lineage>
        <taxon>Eukaryota</taxon>
        <taxon>Sar</taxon>
        <taxon>Stramenopiles</taxon>
        <taxon>Oomycota</taxon>
        <taxon>Peronosporomycetes</taxon>
        <taxon>Peronosporales</taxon>
        <taxon>Peronosporaceae</taxon>
        <taxon>Hyaloperonospora</taxon>
    </lineage>
</organism>
<reference evidence="2" key="1">
    <citation type="submission" date="2022-12" db="EMBL/GenBank/DDBJ databases">
        <authorList>
            <person name="Webb A."/>
        </authorList>
    </citation>
    <scope>NUCLEOTIDE SEQUENCE</scope>
    <source>
        <strain evidence="2">Hp1</strain>
    </source>
</reference>
<evidence type="ECO:0000313" key="2">
    <source>
        <dbReference type="EMBL" id="CAI5733346.1"/>
    </source>
</evidence>
<keyword evidence="3" id="KW-1185">Reference proteome</keyword>
<dbReference type="Proteomes" id="UP001162031">
    <property type="component" value="Unassembled WGS sequence"/>
</dbReference>
<evidence type="ECO:0000313" key="3">
    <source>
        <dbReference type="Proteomes" id="UP001162031"/>
    </source>
</evidence>
<keyword evidence="1" id="KW-0472">Membrane</keyword>
<keyword evidence="1" id="KW-1133">Transmembrane helix</keyword>
<sequence length="155" mass="17030">MDKLKRRVHLTVEDAKGAARDALRRRFRSHQTRAAHQFQANVKLLQRVASDSASDLTRRVQKTAVEATGAAHDRVRSSVSESTAKLKRMSSSVVEVVDARARARRVRNKLVLFGCVGIFLYGFGSALPHAAAKYALERAKIEGESTETDVAAANT</sequence>
<dbReference type="AlphaFoldDB" id="A0AAV0U953"/>
<protein>
    <recommendedName>
        <fullName evidence="4">Transmembrane protein</fullName>
    </recommendedName>
</protein>
<name>A0AAV0U953_HYABA</name>
<proteinExistence type="predicted"/>
<evidence type="ECO:0000256" key="1">
    <source>
        <dbReference type="SAM" id="Phobius"/>
    </source>
</evidence>